<gene>
    <name evidence="4" type="primary">ORF28</name>
</gene>
<dbReference type="PANTHER" id="PTHR11365">
    <property type="entry name" value="5-OXOPROLINASE RELATED"/>
    <property type="match status" value="1"/>
</dbReference>
<organism evidence="4">
    <name type="scientific">Desulfotignum balticum</name>
    <dbReference type="NCBI Taxonomy" id="115781"/>
    <lineage>
        <taxon>Bacteria</taxon>
        <taxon>Pseudomonadati</taxon>
        <taxon>Thermodesulfobacteriota</taxon>
        <taxon>Desulfobacteria</taxon>
        <taxon>Desulfobacterales</taxon>
        <taxon>Desulfobacteraceae</taxon>
        <taxon>Desulfotignum</taxon>
    </lineage>
</organism>
<dbReference type="GO" id="GO:0006749">
    <property type="term" value="P:glutathione metabolic process"/>
    <property type="evidence" value="ECO:0007669"/>
    <property type="project" value="TreeGrafter"/>
</dbReference>
<dbReference type="Pfam" id="PF05378">
    <property type="entry name" value="Hydant_A_N"/>
    <property type="match status" value="1"/>
</dbReference>
<dbReference type="InterPro" id="IPR002821">
    <property type="entry name" value="Hydantoinase_A"/>
</dbReference>
<evidence type="ECO:0000259" key="1">
    <source>
        <dbReference type="Pfam" id="PF01968"/>
    </source>
</evidence>
<dbReference type="PANTHER" id="PTHR11365:SF23">
    <property type="entry name" value="HYPOTHETICAL 5-OXOPROLINASE (EUROFUNG)-RELATED"/>
    <property type="match status" value="1"/>
</dbReference>
<reference evidence="4" key="1">
    <citation type="journal article" date="2009" name="FEMS Microbiol. Lett.">
        <title>Identification of the Electron Transfer Flavoprotein as an Upregulated Enzyme in the Benzoate Utilization of Desulfotignum balticum.</title>
        <authorList>
            <person name="Habe H."/>
            <person name="Kobuna A."/>
            <person name="Hosoda A."/>
            <person name="Kosaka T."/>
            <person name="Endoh T."/>
            <person name="Tamura H."/>
            <person name="Yamane H."/>
            <person name="Nojiri H."/>
            <person name="Omori T."/>
            <person name="Watanabe K."/>
        </authorList>
    </citation>
    <scope>NUCLEOTIDE SEQUENCE</scope>
    <source>
        <strain evidence="4">DSM 7044</strain>
    </source>
</reference>
<name>C4B7T6_9BACT</name>
<evidence type="ECO:0000259" key="2">
    <source>
        <dbReference type="Pfam" id="PF05378"/>
    </source>
</evidence>
<dbReference type="Pfam" id="PF01968">
    <property type="entry name" value="Hydantoinase_A"/>
    <property type="match status" value="1"/>
</dbReference>
<feature type="domain" description="Acetophenone carboxylase-like C-terminal" evidence="3">
    <location>
        <begin position="507"/>
        <end position="584"/>
    </location>
</feature>
<accession>C4B7T6</accession>
<dbReference type="GO" id="GO:0005829">
    <property type="term" value="C:cytosol"/>
    <property type="evidence" value="ECO:0007669"/>
    <property type="project" value="TreeGrafter"/>
</dbReference>
<proteinExistence type="predicted"/>
<dbReference type="InterPro" id="IPR045079">
    <property type="entry name" value="Oxoprolinase-like"/>
</dbReference>
<dbReference type="EMBL" id="AB471639">
    <property type="protein sequence ID" value="BAH60918.1"/>
    <property type="molecule type" value="Genomic_DNA"/>
</dbReference>
<dbReference type="InterPro" id="IPR049517">
    <property type="entry name" value="ACX-like_C"/>
</dbReference>
<evidence type="ECO:0000259" key="3">
    <source>
        <dbReference type="Pfam" id="PF19278"/>
    </source>
</evidence>
<dbReference type="AlphaFoldDB" id="C4B7T6"/>
<protein>
    <submittedName>
        <fullName evidence="4">Putative 5-oxoprolinase</fullName>
    </submittedName>
</protein>
<dbReference type="Pfam" id="PF19278">
    <property type="entry name" value="Hydant_A_C"/>
    <property type="match status" value="1"/>
</dbReference>
<dbReference type="GO" id="GO:0017168">
    <property type="term" value="F:5-oxoprolinase (ATP-hydrolyzing) activity"/>
    <property type="evidence" value="ECO:0007669"/>
    <property type="project" value="TreeGrafter"/>
</dbReference>
<feature type="domain" description="Hydantoinase A/oxoprolinase" evidence="1">
    <location>
        <begin position="209"/>
        <end position="488"/>
    </location>
</feature>
<sequence>MYKACIDIGGTFTDCVVSDEQGNFEQFKAPSTPKEFSQGVLDVLGVAAKGYGKDKEAFISQLGLIIHGSTVATNAVVTRNISKTALITTTGFRDILEMRRALKIETKSMYEAIIPPYEPIVPRYLRFTLEEETRFDGEVSKPINRAELKLVIEKLKREKVEAVAVCFINSYANPQNEKETAELCQKFLGEDVFVTYSCDILPTMGEYARLSTAVISASIGPIVSKYMGKLERGLQKAGFNGQLLIMQANQFAQSVEAIKRKPVYLIGSGPSAAPAGGAFLGEVLGESNFIGADMGGTTFDASLIKQGEVTLTPGVWLNDERLGVKVVDVQSIGAGGGSIAWIGPLGLLRVGPQSAGADPGPCCFNKGGTEPTVADAAVILGYIPTDGFWYGKMELNVDFARAAVKKVAEPLGMTIEEASQAIMTTVNSSMANGITEITTKKGVDVRDFSMLAFGGATPLCCAFIADLLNIDKVIIPNYAPSFSAWSMFSLDIGRDYLRSYISKIENADTNEINRLFEDMIAETLSEFEVLDISRKDLTLTRSADVRYVGQYHEIEMGLPDGEIIGADIEKLTNEFHRKHNDLYTFSLPWVSVEFRNLRLIAKVKRQKINVKKSGSRYGRCFFSDEENAPVLFFRRIY</sequence>
<feature type="domain" description="Hydantoinase/oxoprolinase N-terminal" evidence="2">
    <location>
        <begin position="5"/>
        <end position="186"/>
    </location>
</feature>
<evidence type="ECO:0000313" key="4">
    <source>
        <dbReference type="EMBL" id="BAH60918.1"/>
    </source>
</evidence>
<dbReference type="InterPro" id="IPR008040">
    <property type="entry name" value="Hydant_A_N"/>
</dbReference>